<protein>
    <recommendedName>
        <fullName evidence="2">GST N-terminal domain-containing protein</fullName>
    </recommendedName>
</protein>
<evidence type="ECO:0000256" key="1">
    <source>
        <dbReference type="SAM" id="MobiDB-lite"/>
    </source>
</evidence>
<evidence type="ECO:0000313" key="3">
    <source>
        <dbReference type="EMBL" id="KZP12042.1"/>
    </source>
</evidence>
<dbReference type="Proteomes" id="UP000076532">
    <property type="component" value="Unassembled WGS sequence"/>
</dbReference>
<gene>
    <name evidence="3" type="ORF">FIBSPDRAFT_898510</name>
</gene>
<reference evidence="3 4" key="1">
    <citation type="journal article" date="2016" name="Mol. Biol. Evol.">
        <title>Comparative Genomics of Early-Diverging Mushroom-Forming Fungi Provides Insights into the Origins of Lignocellulose Decay Capabilities.</title>
        <authorList>
            <person name="Nagy L.G."/>
            <person name="Riley R."/>
            <person name="Tritt A."/>
            <person name="Adam C."/>
            <person name="Daum C."/>
            <person name="Floudas D."/>
            <person name="Sun H."/>
            <person name="Yadav J.S."/>
            <person name="Pangilinan J."/>
            <person name="Larsson K.H."/>
            <person name="Matsuura K."/>
            <person name="Barry K."/>
            <person name="Labutti K."/>
            <person name="Kuo R."/>
            <person name="Ohm R.A."/>
            <person name="Bhattacharya S.S."/>
            <person name="Shirouzu T."/>
            <person name="Yoshinaga Y."/>
            <person name="Martin F.M."/>
            <person name="Grigoriev I.V."/>
            <person name="Hibbett D.S."/>
        </authorList>
    </citation>
    <scope>NUCLEOTIDE SEQUENCE [LARGE SCALE GENOMIC DNA]</scope>
    <source>
        <strain evidence="3 4">CBS 109695</strain>
    </source>
</reference>
<dbReference type="OrthoDB" id="202840at2759"/>
<dbReference type="PANTHER" id="PTHR43968:SF8">
    <property type="entry name" value="S-TRANSFERASE, PUTATIVE (AFU_ORTHOLOGUE AFUA_2G00590)-RELATED"/>
    <property type="match status" value="1"/>
</dbReference>
<evidence type="ECO:0000259" key="2">
    <source>
        <dbReference type="PROSITE" id="PS50404"/>
    </source>
</evidence>
<dbReference type="InterPro" id="IPR004045">
    <property type="entry name" value="Glutathione_S-Trfase_N"/>
</dbReference>
<feature type="domain" description="GST N-terminal" evidence="2">
    <location>
        <begin position="4"/>
        <end position="96"/>
    </location>
</feature>
<dbReference type="PANTHER" id="PTHR43968">
    <property type="match status" value="1"/>
</dbReference>
<dbReference type="Pfam" id="PF13417">
    <property type="entry name" value="GST_N_3"/>
    <property type="match status" value="1"/>
</dbReference>
<dbReference type="EMBL" id="KV417653">
    <property type="protein sequence ID" value="KZP12042.1"/>
    <property type="molecule type" value="Genomic_DNA"/>
</dbReference>
<evidence type="ECO:0000313" key="4">
    <source>
        <dbReference type="Proteomes" id="UP000076532"/>
    </source>
</evidence>
<organism evidence="3 4">
    <name type="scientific">Athelia psychrophila</name>
    <dbReference type="NCBI Taxonomy" id="1759441"/>
    <lineage>
        <taxon>Eukaryota</taxon>
        <taxon>Fungi</taxon>
        <taxon>Dikarya</taxon>
        <taxon>Basidiomycota</taxon>
        <taxon>Agaricomycotina</taxon>
        <taxon>Agaricomycetes</taxon>
        <taxon>Agaricomycetidae</taxon>
        <taxon>Atheliales</taxon>
        <taxon>Atheliaceae</taxon>
        <taxon>Athelia</taxon>
    </lineage>
</organism>
<proteinExistence type="predicted"/>
<feature type="region of interest" description="Disordered" evidence="1">
    <location>
        <begin position="118"/>
        <end position="155"/>
    </location>
</feature>
<dbReference type="InterPro" id="IPR036249">
    <property type="entry name" value="Thioredoxin-like_sf"/>
</dbReference>
<dbReference type="AlphaFoldDB" id="A0A166AX08"/>
<dbReference type="STRING" id="436010.A0A166AX08"/>
<keyword evidence="4" id="KW-1185">Reference proteome</keyword>
<dbReference type="GO" id="GO:0005737">
    <property type="term" value="C:cytoplasm"/>
    <property type="evidence" value="ECO:0007669"/>
    <property type="project" value="TreeGrafter"/>
</dbReference>
<dbReference type="Gene3D" id="3.40.30.10">
    <property type="entry name" value="Glutaredoxin"/>
    <property type="match status" value="1"/>
</dbReference>
<sequence length="258" mass="28170">MSQPRIVLYSADVCPWALRARIALKASDAKYEAVEINLQDKPSWYATKINPASNVPALSYGAPADSDVSSPPAGTFLLPESGVIVGFVASLFPSIECKPFPDLYTLFTCQDDSTLLNTPQTKTLPFGPNPRWRKPSTSRSPPPTSQLQRQGGKSEDFDAVVTGLKNWSAALLEEILGEEYSVANALLGPFVTRLFLFSQLDVGVWPAGTGPKLLSAISGPEYAKLHKFAKKLQGWSAITETVDENALIVRFKEFFENT</sequence>
<dbReference type="SUPFAM" id="SSF52833">
    <property type="entry name" value="Thioredoxin-like"/>
    <property type="match status" value="1"/>
</dbReference>
<name>A0A166AX08_9AGAM</name>
<dbReference type="InterPro" id="IPR050983">
    <property type="entry name" value="GST_Omega/HSP26"/>
</dbReference>
<dbReference type="PROSITE" id="PS50404">
    <property type="entry name" value="GST_NTER"/>
    <property type="match status" value="1"/>
</dbReference>
<accession>A0A166AX08</accession>